<evidence type="ECO:0000256" key="4">
    <source>
        <dbReference type="ARBA" id="ARBA00022825"/>
    </source>
</evidence>
<keyword evidence="4 6" id="KW-0720">Serine protease</keyword>
<name>A0ABM1NDD5_NICVS</name>
<dbReference type="PROSITE" id="PS50240">
    <property type="entry name" value="TRYPSIN_DOM"/>
    <property type="match status" value="1"/>
</dbReference>
<evidence type="ECO:0000256" key="6">
    <source>
        <dbReference type="RuleBase" id="RU363034"/>
    </source>
</evidence>
<evidence type="ECO:0000313" key="10">
    <source>
        <dbReference type="RefSeq" id="XP_017784835.1"/>
    </source>
</evidence>
<dbReference type="SUPFAM" id="SSF50494">
    <property type="entry name" value="Trypsin-like serine proteases"/>
    <property type="match status" value="1"/>
</dbReference>
<comment type="similarity">
    <text evidence="1">Belongs to the peptidase S1 family.</text>
</comment>
<dbReference type="PROSITE" id="PS00134">
    <property type="entry name" value="TRYPSIN_HIS"/>
    <property type="match status" value="1"/>
</dbReference>
<protein>
    <submittedName>
        <fullName evidence="10">Chymotrypsin-1-like</fullName>
    </submittedName>
</protein>
<evidence type="ECO:0000256" key="5">
    <source>
        <dbReference type="ARBA" id="ARBA00023157"/>
    </source>
</evidence>
<dbReference type="PROSITE" id="PS00135">
    <property type="entry name" value="TRYPSIN_SER"/>
    <property type="match status" value="1"/>
</dbReference>
<dbReference type="InterPro" id="IPR050430">
    <property type="entry name" value="Peptidase_S1"/>
</dbReference>
<feature type="signal peptide" evidence="7">
    <location>
        <begin position="1"/>
        <end position="19"/>
    </location>
</feature>
<dbReference type="RefSeq" id="XP_017784835.1">
    <property type="nucleotide sequence ID" value="XM_017929346.1"/>
</dbReference>
<dbReference type="InterPro" id="IPR033116">
    <property type="entry name" value="TRYPSIN_SER"/>
</dbReference>
<dbReference type="InterPro" id="IPR043504">
    <property type="entry name" value="Peptidase_S1_PA_chymotrypsin"/>
</dbReference>
<evidence type="ECO:0000259" key="8">
    <source>
        <dbReference type="PROSITE" id="PS50240"/>
    </source>
</evidence>
<organism evidence="9 10">
    <name type="scientific">Nicrophorus vespilloides</name>
    <name type="common">Boreal carrion beetle</name>
    <dbReference type="NCBI Taxonomy" id="110193"/>
    <lineage>
        <taxon>Eukaryota</taxon>
        <taxon>Metazoa</taxon>
        <taxon>Ecdysozoa</taxon>
        <taxon>Arthropoda</taxon>
        <taxon>Hexapoda</taxon>
        <taxon>Insecta</taxon>
        <taxon>Pterygota</taxon>
        <taxon>Neoptera</taxon>
        <taxon>Endopterygota</taxon>
        <taxon>Coleoptera</taxon>
        <taxon>Polyphaga</taxon>
        <taxon>Staphyliniformia</taxon>
        <taxon>Silphidae</taxon>
        <taxon>Nicrophorinae</taxon>
        <taxon>Nicrophorus</taxon>
    </lineage>
</organism>
<dbReference type="PRINTS" id="PR00722">
    <property type="entry name" value="CHYMOTRYPSIN"/>
</dbReference>
<dbReference type="SMART" id="SM00020">
    <property type="entry name" value="Tryp_SPc"/>
    <property type="match status" value="1"/>
</dbReference>
<feature type="chain" id="PRO_5047315304" evidence="7">
    <location>
        <begin position="20"/>
        <end position="244"/>
    </location>
</feature>
<accession>A0ABM1NDD5</accession>
<evidence type="ECO:0000313" key="9">
    <source>
        <dbReference type="Proteomes" id="UP000695000"/>
    </source>
</evidence>
<keyword evidence="7" id="KW-0732">Signal</keyword>
<keyword evidence="5" id="KW-1015">Disulfide bond</keyword>
<gene>
    <name evidence="10" type="primary">LOC108568336</name>
</gene>
<feature type="domain" description="Peptidase S1" evidence="8">
    <location>
        <begin position="26"/>
        <end position="243"/>
    </location>
</feature>
<keyword evidence="3 6" id="KW-0378">Hydrolase</keyword>
<evidence type="ECO:0000256" key="2">
    <source>
        <dbReference type="ARBA" id="ARBA00022670"/>
    </source>
</evidence>
<evidence type="ECO:0000256" key="7">
    <source>
        <dbReference type="SAM" id="SignalP"/>
    </source>
</evidence>
<dbReference type="CDD" id="cd00190">
    <property type="entry name" value="Tryp_SPc"/>
    <property type="match status" value="1"/>
</dbReference>
<dbReference type="InterPro" id="IPR018114">
    <property type="entry name" value="TRYPSIN_HIS"/>
</dbReference>
<keyword evidence="9" id="KW-1185">Reference proteome</keyword>
<dbReference type="GeneID" id="108568336"/>
<evidence type="ECO:0000256" key="1">
    <source>
        <dbReference type="ARBA" id="ARBA00007664"/>
    </source>
</evidence>
<dbReference type="PANTHER" id="PTHR24276">
    <property type="entry name" value="POLYSERASE-RELATED"/>
    <property type="match status" value="1"/>
</dbReference>
<dbReference type="InterPro" id="IPR009003">
    <property type="entry name" value="Peptidase_S1_PA"/>
</dbReference>
<dbReference type="Pfam" id="PF00089">
    <property type="entry name" value="Trypsin"/>
    <property type="match status" value="1"/>
</dbReference>
<dbReference type="Gene3D" id="2.40.10.10">
    <property type="entry name" value="Trypsin-like serine proteases"/>
    <property type="match status" value="1"/>
</dbReference>
<sequence length="244" mass="27378">MDKLMLILLLVFLVGFAVSLKRDDRIVHGFNANYEDFPYMVSMKFLKDGDTMFCGGTLIADRWILTAAHCIFNIRLNNIKVYTGSGTIFQNTQQKVEKLIPHEDYIPKVTGNDIGLIRLASPVDGITFVELESEKRNGTGILVGWGFTEHRKESRKLQKLDVRYGNCPESFARALRFDSRNFICTSTENGKGACGGDSGGPLIDFNSKKQIGVVSSGVPCAKGFPDVFTYIPKYLDWIKQKMKK</sequence>
<dbReference type="InterPro" id="IPR001314">
    <property type="entry name" value="Peptidase_S1A"/>
</dbReference>
<evidence type="ECO:0000256" key="3">
    <source>
        <dbReference type="ARBA" id="ARBA00022801"/>
    </source>
</evidence>
<keyword evidence="2 6" id="KW-0645">Protease</keyword>
<dbReference type="InterPro" id="IPR001254">
    <property type="entry name" value="Trypsin_dom"/>
</dbReference>
<dbReference type="PANTHER" id="PTHR24276:SF98">
    <property type="entry name" value="FI18310P1-RELATED"/>
    <property type="match status" value="1"/>
</dbReference>
<reference evidence="10" key="1">
    <citation type="submission" date="2025-08" db="UniProtKB">
        <authorList>
            <consortium name="RefSeq"/>
        </authorList>
    </citation>
    <scope>IDENTIFICATION</scope>
    <source>
        <tissue evidence="10">Whole Larva</tissue>
    </source>
</reference>
<dbReference type="Proteomes" id="UP000695000">
    <property type="component" value="Unplaced"/>
</dbReference>
<proteinExistence type="inferred from homology"/>